<dbReference type="PROSITE" id="PS50235">
    <property type="entry name" value="USP_3"/>
    <property type="match status" value="1"/>
</dbReference>
<feature type="compositionally biased region" description="Acidic residues" evidence="1">
    <location>
        <begin position="2001"/>
        <end position="2013"/>
    </location>
</feature>
<dbReference type="InterPro" id="IPR001394">
    <property type="entry name" value="Peptidase_C19_UCH"/>
</dbReference>
<feature type="compositionally biased region" description="Low complexity" evidence="1">
    <location>
        <begin position="352"/>
        <end position="366"/>
    </location>
</feature>
<evidence type="ECO:0000256" key="1">
    <source>
        <dbReference type="SAM" id="MobiDB-lite"/>
    </source>
</evidence>
<feature type="region of interest" description="Disordered" evidence="1">
    <location>
        <begin position="1464"/>
        <end position="1490"/>
    </location>
</feature>
<sequence length="2055" mass="222049">MMADNERELTTQVRQAMSELAVELATELGSMDPGIFQWLTEPLVHLSPTDSQCTQYFMALDQVLELMLRAFLAGDAPAEGEMADAAGASAERRAVEGQLQALGQALSVKLMVLRRESAHATEGAGSSRGGIDGGASSTLVLQCCLVLLTRLLKGAPEGMMPLAGTELGENLIGHVFGSMLFALPQSATVTVTAATTAHPLCEGNGPRAAAFQVLLAAAGRDTATALPQLLYMCGNMMSGATPGLRSCWHVETSADGNRGGSGYVGLKNQGCTCYMNSLLQQLFMVPAFREAICSAAPMPRPSDASLPEDPAQWVGRRLMMQFESQQPMQAKVMGYQPDTGMHTIRYTTIRPPATAPGTAPGTVPEASAENSDDEGQGIVHTFVLRSGRPGKETGIFTPLPKVHKGSSAVVPQRNLTDKEKEKEAEDEHTRLLLEQVQRTFCYLNDSQTRYFDPRPLVEVCKCLNLQYSVYHQNDASEFCTKLLDRLETAVKGDSAKALANCFGGRLVQEKIPRGCSHRTSREDPFIALELIIRGKESIQESLAALVEGELMEGDNKVECDKCGTKKDSMRRTSLGALPNLLILHLKRFDLDYTTFETVKLNNRCEFPLTLDVKPYTQEGIEEKEALQLALDKAVSSAGGDLTLDELQTLKHTHSQQVMTGPADGGPVAGATGPASVPSTPKGAAVGATPDAATQAADAEYLYELKGILVHAGVAQGGHYYSFIKERQPRTGREPKWFKFDDDDVLPFDPANIETCCFGGMGPVQGATSWRGSGNSSSTAVTVPMEQERVANALMLFYEKVTPKPLPVEPAPATAKTVEGAPLAPPAVAAVTATEPATAAAVGTASSMDTATGGTAGPAGLRLSRICEAFTREVWLSNLQQTVQSYVLDRGFHSFVYELVNMALAAGDANADATSTCQAPQQGSSGSKRKALSPEHSAEPAPQAESVRQQFTCKYCKSRKNPHSRSLSARPCSEAAQFCFFKKLLTIARHHRATPLYAPIHVMLQRRTRCEHLPTPTSTTPNRNAPCTQDMMTDEDVTLPTPDAQPTEASGTSLHSRATALGVTALLDVMLHANDRCKAAGRKLQLLLSTAMAADPLACRHFVLPTTASQSRNSDSRRQFAANMLKPSASRAQHEAAAPNTPASASGYLRQFIFECVDDNARALSCKLFASAICALAASVEAEESDAAAASAAAATVSGGGGGGGGALLRELLRQLLQQLGEIPEYHRHGEQVFMLLRDVAAGSDLVRRWLVGEDAIAQVSMFITRKLTAPKLQEAYPLIYQNQIQSSTQRHRMRPNDFIYAPEAIAVMMGLRVPDREELVCKDTSASERADPSEAYRATYGENVYADPRMKLTEKCERVLCDIFKAFAVEDEIDAKGVWEYLHAVHMNNSDQSTVKSVLNQFAQSEQTQNLTLAGFLEWYRVKISGLALVDSVSELLVNSTQGFEAFHIAASRDLKTVNWSPPMEGSRGAAAAATTDSAGGSATSAQQQSSTPPAAAVAAAAAADAEPIPPLSQHALCEYALYGEAFSGGAFWPLPIGCAIARRVCSAYQAQFTSQRLLDSCLFQLARQPAIPPAATAYYGSYDADDVALTNLVKLLTAILDIEDQYQVQRLQYACWESQLGLVKAGGHLAAIQQMEAGQQLASLRGARYLQQQQQLTALWAVVDQYGRAVMQLANACAAFSRFLHQRVRGEDLAWVREVDTKRSINFNSVYNRQQQYTNRDQQYSDNDSNENDNDSDYYSSGSTPNIIGYTVHGAGVREVNGDYHRCSEKSDNCPMYEMPTEFHGQQVSFQLFRCRLDQQHQRWYLSIVPQGQRPGTNQDIDFYEASVTRDMANSMYPPTGKDAWVATAEMSKPYAHLYTREQREPPPELLPCAEVDDGNSSEDLHQREVQRHVGRRTGGQGPRGSAPPSRPSGNQQSAADSRVSAPTSSVLPGPVVTAGSGIAGLPGSPNAPGSDELYASFDTRMMPRGGAAVGSPQAADAELEINEYDDGSSLRAEGDSDFSGELDDDSDGAIHSPPSPQQQQRQEQVLPPQRPTRTRGRGPVDSFPASDTF</sequence>
<dbReference type="GO" id="GO:0005829">
    <property type="term" value="C:cytosol"/>
    <property type="evidence" value="ECO:0007669"/>
    <property type="project" value="TreeGrafter"/>
</dbReference>
<feature type="compositionally biased region" description="Basic and acidic residues" evidence="1">
    <location>
        <begin position="1884"/>
        <end position="1893"/>
    </location>
</feature>
<feature type="compositionally biased region" description="Low complexity" evidence="1">
    <location>
        <begin position="2023"/>
        <end position="2033"/>
    </location>
</feature>
<feature type="region of interest" description="Disordered" evidence="1">
    <location>
        <begin position="352"/>
        <end position="374"/>
    </location>
</feature>
<feature type="region of interest" description="Disordered" evidence="1">
    <location>
        <begin position="1123"/>
        <end position="1142"/>
    </location>
</feature>
<gene>
    <name evidence="3" type="ORF">JKP88DRAFT_316761</name>
</gene>
<dbReference type="GO" id="GO:0005634">
    <property type="term" value="C:nucleus"/>
    <property type="evidence" value="ECO:0007669"/>
    <property type="project" value="TreeGrafter"/>
</dbReference>
<dbReference type="InterPro" id="IPR038765">
    <property type="entry name" value="Papain-like_cys_pep_sf"/>
</dbReference>
<dbReference type="Gene3D" id="3.90.70.10">
    <property type="entry name" value="Cysteine proteinases"/>
    <property type="match status" value="2"/>
</dbReference>
<accession>A0A836CEK4</accession>
<feature type="compositionally biased region" description="Acidic residues" evidence="1">
    <location>
        <begin position="1983"/>
        <end position="1992"/>
    </location>
</feature>
<name>A0A836CEK4_9STRA</name>
<feature type="compositionally biased region" description="Polar residues" evidence="1">
    <location>
        <begin position="913"/>
        <end position="925"/>
    </location>
</feature>
<organism evidence="3 4">
    <name type="scientific">Tribonema minus</name>
    <dbReference type="NCBI Taxonomy" id="303371"/>
    <lineage>
        <taxon>Eukaryota</taxon>
        <taxon>Sar</taxon>
        <taxon>Stramenopiles</taxon>
        <taxon>Ochrophyta</taxon>
        <taxon>PX clade</taxon>
        <taxon>Xanthophyceae</taxon>
        <taxon>Tribonematales</taxon>
        <taxon>Tribonemataceae</taxon>
        <taxon>Tribonema</taxon>
    </lineage>
</organism>
<dbReference type="SUPFAM" id="SSF54001">
    <property type="entry name" value="Cysteine proteinases"/>
    <property type="match status" value="1"/>
</dbReference>
<dbReference type="GO" id="GO:0004843">
    <property type="term" value="F:cysteine-type deubiquitinase activity"/>
    <property type="evidence" value="ECO:0007669"/>
    <property type="project" value="InterPro"/>
</dbReference>
<feature type="compositionally biased region" description="Polar residues" evidence="1">
    <location>
        <begin position="1916"/>
        <end position="1932"/>
    </location>
</feature>
<evidence type="ECO:0000313" key="4">
    <source>
        <dbReference type="Proteomes" id="UP000664859"/>
    </source>
</evidence>
<feature type="region of interest" description="Disordered" evidence="1">
    <location>
        <begin position="913"/>
        <end position="945"/>
    </location>
</feature>
<dbReference type="InterPro" id="IPR028889">
    <property type="entry name" value="USP"/>
</dbReference>
<dbReference type="Proteomes" id="UP000664859">
    <property type="component" value="Unassembled WGS sequence"/>
</dbReference>
<dbReference type="PANTHER" id="PTHR24006">
    <property type="entry name" value="UBIQUITIN CARBOXYL-TERMINAL HYDROLASE"/>
    <property type="match status" value="1"/>
</dbReference>
<evidence type="ECO:0000313" key="3">
    <source>
        <dbReference type="EMBL" id="KAG5183595.1"/>
    </source>
</evidence>
<dbReference type="EMBL" id="JAFCMP010000201">
    <property type="protein sequence ID" value="KAG5183595.1"/>
    <property type="molecule type" value="Genomic_DNA"/>
</dbReference>
<dbReference type="InterPro" id="IPR050164">
    <property type="entry name" value="Peptidase_C19"/>
</dbReference>
<feature type="region of interest" description="Disordered" evidence="1">
    <location>
        <begin position="1717"/>
        <end position="1741"/>
    </location>
</feature>
<keyword evidence="4" id="KW-1185">Reference proteome</keyword>
<feature type="compositionally biased region" description="Low complexity" evidence="1">
    <location>
        <begin position="1905"/>
        <end position="1915"/>
    </location>
</feature>
<comment type="caution">
    <text evidence="3">The sequence shown here is derived from an EMBL/GenBank/DDBJ whole genome shotgun (WGS) entry which is preliminary data.</text>
</comment>
<dbReference type="PANTHER" id="PTHR24006:SF827">
    <property type="entry name" value="UBIQUITIN CARBOXYL-TERMINAL HYDROLASE 34"/>
    <property type="match status" value="1"/>
</dbReference>
<feature type="region of interest" description="Disordered" evidence="1">
    <location>
        <begin position="396"/>
        <end position="423"/>
    </location>
</feature>
<dbReference type="Pfam" id="PF00443">
    <property type="entry name" value="UCH"/>
    <property type="match status" value="1"/>
</dbReference>
<feature type="region of interest" description="Disordered" evidence="1">
    <location>
        <begin position="1864"/>
        <end position="2055"/>
    </location>
</feature>
<dbReference type="GO" id="GO:0016579">
    <property type="term" value="P:protein deubiquitination"/>
    <property type="evidence" value="ECO:0007669"/>
    <property type="project" value="InterPro"/>
</dbReference>
<proteinExistence type="predicted"/>
<feature type="domain" description="USP" evidence="2">
    <location>
        <begin position="264"/>
        <end position="800"/>
    </location>
</feature>
<dbReference type="InterPro" id="IPR018200">
    <property type="entry name" value="USP_CS"/>
</dbReference>
<feature type="region of interest" description="Disordered" evidence="1">
    <location>
        <begin position="658"/>
        <end position="686"/>
    </location>
</feature>
<reference evidence="3" key="1">
    <citation type="submission" date="2021-02" db="EMBL/GenBank/DDBJ databases">
        <title>First Annotated Genome of the Yellow-green Alga Tribonema minus.</title>
        <authorList>
            <person name="Mahan K.M."/>
        </authorList>
    </citation>
    <scope>NUCLEOTIDE SEQUENCE</scope>
    <source>
        <strain evidence="3">UTEX B ZZ1240</strain>
    </source>
</reference>
<protein>
    <recommendedName>
        <fullName evidence="2">USP domain-containing protein</fullName>
    </recommendedName>
</protein>
<feature type="compositionally biased region" description="Low complexity" evidence="1">
    <location>
        <begin position="1469"/>
        <end position="1490"/>
    </location>
</feature>
<dbReference type="PROSITE" id="PS00973">
    <property type="entry name" value="USP_2"/>
    <property type="match status" value="1"/>
</dbReference>
<dbReference type="OrthoDB" id="289038at2759"/>
<evidence type="ECO:0000259" key="2">
    <source>
        <dbReference type="PROSITE" id="PS50235"/>
    </source>
</evidence>